<protein>
    <submittedName>
        <fullName evidence="5">Uncharacterized protein</fullName>
    </submittedName>
</protein>
<comment type="similarity">
    <text evidence="1">Belongs to the SH3BP5 family.</text>
</comment>
<feature type="compositionally biased region" description="Basic and acidic residues" evidence="4">
    <location>
        <begin position="295"/>
        <end position="308"/>
    </location>
</feature>
<dbReference type="PANTHER" id="PTHR19423:SF1">
    <property type="entry name" value="SH3 DOMAIN-BINDING PROTEIN 5"/>
    <property type="match status" value="1"/>
</dbReference>
<evidence type="ECO:0000256" key="3">
    <source>
        <dbReference type="SAM" id="Coils"/>
    </source>
</evidence>
<name>A0AAV2QLE5_MEGNR</name>
<feature type="non-terminal residue" evidence="5">
    <location>
        <position position="506"/>
    </location>
</feature>
<dbReference type="GO" id="GO:0004860">
    <property type="term" value="F:protein kinase inhibitor activity"/>
    <property type="evidence" value="ECO:0007669"/>
    <property type="project" value="TreeGrafter"/>
</dbReference>
<keyword evidence="6" id="KW-1185">Reference proteome</keyword>
<dbReference type="AlphaFoldDB" id="A0AAV2QLE5"/>
<evidence type="ECO:0000256" key="1">
    <source>
        <dbReference type="ARBA" id="ARBA00007796"/>
    </source>
</evidence>
<reference evidence="5 6" key="1">
    <citation type="submission" date="2024-05" db="EMBL/GenBank/DDBJ databases">
        <authorList>
            <person name="Wallberg A."/>
        </authorList>
    </citation>
    <scope>NUCLEOTIDE SEQUENCE [LARGE SCALE GENOMIC DNA]</scope>
</reference>
<feature type="coiled-coil region" evidence="3">
    <location>
        <begin position="224"/>
        <end position="265"/>
    </location>
</feature>
<evidence type="ECO:0000313" key="6">
    <source>
        <dbReference type="Proteomes" id="UP001497623"/>
    </source>
</evidence>
<sequence length="506" mass="57481">MEGEKFQFFYQLSQFDQLNRLHKEADLFGQTLEATLICLPISNLFINIFFVELYHLLIYFKLGRILVEKSLKINVMITKLIKNVLDSRRYYFLTVKLRLVIGDKTKKTRFPYQKLQIIIMRNIFKELIFTSINSLYLKSLERLLPFKNIHIIDADLHKMKITVGHLRGPYTGEETNKESEKKANWNVVLHSSLLSNTDHTFLLQNNVPFLRLNIYFLRPYFELKAAVNHQLESQKHRVKELEESVAEAKNTYSQALHNLETISDEIHRTRQSHMELGVRGVGVGAESPGPSQSTGRDRVEASHDEAAKHQRGLHYTSQVSRDAALDEEEFRSLPSKLGASAYPLIASSLSEEFLMSSSPPSQDSEMFAKCIVPEQEIRDNTCRSGQSKIRESVPHPSSSVMTLGLDQDESIAQTSSLDMLEESEGGEMAAEFSGWQTTGLGRPYVRPGILERGVIRHRHIPLYKFDTLAKRAMLSYEKVHGVAGAVMLKGWLAQAPGRMGTGPAVN</sequence>
<evidence type="ECO:0000256" key="4">
    <source>
        <dbReference type="SAM" id="MobiDB-lite"/>
    </source>
</evidence>
<accession>A0AAV2QLE5</accession>
<dbReference type="GO" id="GO:0035556">
    <property type="term" value="P:intracellular signal transduction"/>
    <property type="evidence" value="ECO:0007669"/>
    <property type="project" value="InterPro"/>
</dbReference>
<evidence type="ECO:0000313" key="5">
    <source>
        <dbReference type="EMBL" id="CAL4087960.1"/>
    </source>
</evidence>
<proteinExistence type="inferred from homology"/>
<dbReference type="Proteomes" id="UP001497623">
    <property type="component" value="Unassembled WGS sequence"/>
</dbReference>
<dbReference type="PANTHER" id="PTHR19423">
    <property type="entry name" value="SH3 DOMAIN-BINDING PROTEIN 5"/>
    <property type="match status" value="1"/>
</dbReference>
<dbReference type="Pfam" id="PF05276">
    <property type="entry name" value="SH3BP5"/>
    <property type="match status" value="1"/>
</dbReference>
<gene>
    <name evidence="5" type="ORF">MNOR_LOCUS13379</name>
</gene>
<feature type="region of interest" description="Disordered" evidence="4">
    <location>
        <begin position="280"/>
        <end position="320"/>
    </location>
</feature>
<dbReference type="InterPro" id="IPR007940">
    <property type="entry name" value="SH3BP5"/>
</dbReference>
<evidence type="ECO:0000256" key="2">
    <source>
        <dbReference type="ARBA" id="ARBA00023054"/>
    </source>
</evidence>
<comment type="caution">
    <text evidence="5">The sequence shown here is derived from an EMBL/GenBank/DDBJ whole genome shotgun (WGS) entry which is preliminary data.</text>
</comment>
<dbReference type="EMBL" id="CAXKWB010007634">
    <property type="protein sequence ID" value="CAL4087960.1"/>
    <property type="molecule type" value="Genomic_DNA"/>
</dbReference>
<dbReference type="GO" id="GO:0005737">
    <property type="term" value="C:cytoplasm"/>
    <property type="evidence" value="ECO:0007669"/>
    <property type="project" value="TreeGrafter"/>
</dbReference>
<keyword evidence="2 3" id="KW-0175">Coiled coil</keyword>
<organism evidence="5 6">
    <name type="scientific">Meganyctiphanes norvegica</name>
    <name type="common">Northern krill</name>
    <name type="synonym">Thysanopoda norvegica</name>
    <dbReference type="NCBI Taxonomy" id="48144"/>
    <lineage>
        <taxon>Eukaryota</taxon>
        <taxon>Metazoa</taxon>
        <taxon>Ecdysozoa</taxon>
        <taxon>Arthropoda</taxon>
        <taxon>Crustacea</taxon>
        <taxon>Multicrustacea</taxon>
        <taxon>Malacostraca</taxon>
        <taxon>Eumalacostraca</taxon>
        <taxon>Eucarida</taxon>
        <taxon>Euphausiacea</taxon>
        <taxon>Euphausiidae</taxon>
        <taxon>Meganyctiphanes</taxon>
    </lineage>
</organism>